<keyword evidence="2" id="KW-0184">Conjugation</keyword>
<name>A0A5P6N9F9_9SPHN</name>
<evidence type="ECO:0000259" key="4">
    <source>
        <dbReference type="Pfam" id="PF03389"/>
    </source>
</evidence>
<feature type="compositionally biased region" description="Basic residues" evidence="3">
    <location>
        <begin position="729"/>
        <end position="738"/>
    </location>
</feature>
<dbReference type="InterPro" id="IPR005053">
    <property type="entry name" value="MobA_MobL"/>
</dbReference>
<dbReference type="Pfam" id="PF03389">
    <property type="entry name" value="MobA_MobL"/>
    <property type="match status" value="1"/>
</dbReference>
<evidence type="ECO:0000256" key="2">
    <source>
        <dbReference type="ARBA" id="ARBA00022971"/>
    </source>
</evidence>
<dbReference type="EMBL" id="CP032228">
    <property type="protein sequence ID" value="QFI62664.1"/>
    <property type="molecule type" value="Genomic_DNA"/>
</dbReference>
<sequence>MTTKWLVRHRQAAERDLAEALALGRQDVKRRADADREREALERDARKVGTAIRKAEWAARKMHFPLRAYPAFIEGRREGRTRIKRFERALDLSLPRKVGGGRVSSFHFRFRGRGLGHHRRAKGYPYKRGEAVRAIRYILRNSAREIAEGGIVSSISQCPDEIASLFAALEELECAAGRTNAQVFWSLVISLPHELTADQRLELLDEICGTFADLGLPFAAVLHAPDADGDERNYHAHVVGSWRPFRIEPDGSYSLSERTLSMLNTTEGILEQRELAAAAMNRAMMAAGHERRFSHLTNAKRGLAPASKAAGKSSIAQKNRERKLRTIEAMRSERGLLEERRFALERLGANVAELAKIATMELGNIVTNLLTAERRISDSLARHLRTASSAESIEAVSEQGAAAAAFNGPSEPSPVPTLQPGRLATVPVARESADAIAIDSHNVQDAPADAQPPVVTVQAMEPISSDDALAPDRVPQRDTEVSPVSHEKPSLEGAFNTQRKSPGKLLDHKSPGDADQIAPGSDSGPIGIVRAMPTRSPTTVPGMARDITGESAMAANGRGNREQHPISANSSENKVSFDTPSESSKQVNAADVGGAEEKDRTAKRELAKPTQAQLMAMSAKIAGRRKATASGKGTTRRELNDLETVGEVLAARDRGKDGAVPSVASSSHTVSGSAEGNHAKVDGSWARGPHGSGEPEALDERDPLVVENMEKMQPEAFSPLEQADDDDRRKRRRKRKIVSRIAEKTAGDGLAETGVPDTAASALQSDRTIDLALIAELFHSTEWDPRELGTDKGAGRRPDRWPHAIAEAEDLEHFSLLSALATRSGNSRF</sequence>
<proteinExistence type="inferred from homology"/>
<feature type="compositionally biased region" description="Polar residues" evidence="3">
    <location>
        <begin position="566"/>
        <end position="587"/>
    </location>
</feature>
<comment type="similarity">
    <text evidence="1">Belongs to the MobA/MobL family.</text>
</comment>
<feature type="compositionally biased region" description="Basic and acidic residues" evidence="3">
    <location>
        <begin position="474"/>
        <end position="490"/>
    </location>
</feature>
<gene>
    <name evidence="5" type="ORF">D0Y83_04775</name>
</gene>
<evidence type="ECO:0000313" key="5">
    <source>
        <dbReference type="EMBL" id="QFI62664.1"/>
    </source>
</evidence>
<feature type="compositionally biased region" description="Low complexity" evidence="3">
    <location>
        <begin position="659"/>
        <end position="674"/>
    </location>
</feature>
<dbReference type="GeneID" id="69696601"/>
<feature type="compositionally biased region" description="Basic and acidic residues" evidence="3">
    <location>
        <begin position="698"/>
        <end position="713"/>
    </location>
</feature>
<evidence type="ECO:0000256" key="1">
    <source>
        <dbReference type="ARBA" id="ARBA00010873"/>
    </source>
</evidence>
<evidence type="ECO:0000313" key="6">
    <source>
        <dbReference type="Proteomes" id="UP000325385"/>
    </source>
</evidence>
<feature type="compositionally biased region" description="Basic and acidic residues" evidence="3">
    <location>
        <begin position="595"/>
        <end position="607"/>
    </location>
</feature>
<evidence type="ECO:0000256" key="3">
    <source>
        <dbReference type="SAM" id="MobiDB-lite"/>
    </source>
</evidence>
<dbReference type="RefSeq" id="WP_151885142.1">
    <property type="nucleotide sequence ID" value="NZ_CP032228.1"/>
</dbReference>
<dbReference type="Gene3D" id="3.30.930.30">
    <property type="match status" value="1"/>
</dbReference>
<dbReference type="AlphaFoldDB" id="A0A5P6N9F9"/>
<dbReference type="Proteomes" id="UP000325385">
    <property type="component" value="Chromosome"/>
</dbReference>
<reference evidence="6" key="1">
    <citation type="submission" date="2018-09" db="EMBL/GenBank/DDBJ databases">
        <title>Nocardia yunnanensis sp. nov., an actinomycete isolated from a soil sample.</title>
        <authorList>
            <person name="Zhang J."/>
        </authorList>
    </citation>
    <scope>NUCLEOTIDE SEQUENCE [LARGE SCALE GENOMIC DNA]</scope>
    <source>
        <strain evidence="6">21-3</strain>
    </source>
</reference>
<feature type="region of interest" description="Disordered" evidence="3">
    <location>
        <begin position="464"/>
        <end position="754"/>
    </location>
</feature>
<protein>
    <recommendedName>
        <fullName evidence="4">MobA/MobL protein domain-containing protein</fullName>
    </recommendedName>
</protein>
<accession>A0A5P6N9F9</accession>
<organism evidence="5 6">
    <name type="scientific">Qipengyuania flava</name>
    <dbReference type="NCBI Taxonomy" id="192812"/>
    <lineage>
        <taxon>Bacteria</taxon>
        <taxon>Pseudomonadati</taxon>
        <taxon>Pseudomonadota</taxon>
        <taxon>Alphaproteobacteria</taxon>
        <taxon>Sphingomonadales</taxon>
        <taxon>Erythrobacteraceae</taxon>
        <taxon>Qipengyuania</taxon>
    </lineage>
</organism>
<feature type="domain" description="MobA/MobL protein" evidence="4">
    <location>
        <begin position="121"/>
        <end position="305"/>
    </location>
</feature>